<proteinExistence type="predicted"/>
<evidence type="ECO:0000313" key="1">
    <source>
        <dbReference type="EMBL" id="VUZ49931.1"/>
    </source>
</evidence>
<protein>
    <submittedName>
        <fullName evidence="1">Uncharacterized protein</fullName>
    </submittedName>
</protein>
<keyword evidence="2" id="KW-1185">Reference proteome</keyword>
<accession>A0A564YRN8</accession>
<dbReference type="AlphaFoldDB" id="A0A564YRN8"/>
<reference evidence="1 2" key="1">
    <citation type="submission" date="2019-07" db="EMBL/GenBank/DDBJ databases">
        <authorList>
            <person name="Jastrzebski P J."/>
            <person name="Paukszto L."/>
            <person name="Jastrzebski P J."/>
        </authorList>
    </citation>
    <scope>NUCLEOTIDE SEQUENCE [LARGE SCALE GENOMIC DNA]</scope>
    <source>
        <strain evidence="1 2">WMS-il1</strain>
    </source>
</reference>
<gene>
    <name evidence="1" type="ORF">WMSIL1_LOCUS8559</name>
</gene>
<evidence type="ECO:0000313" key="2">
    <source>
        <dbReference type="Proteomes" id="UP000321570"/>
    </source>
</evidence>
<name>A0A564YRN8_HYMDI</name>
<organism evidence="1 2">
    <name type="scientific">Hymenolepis diminuta</name>
    <name type="common">Rat tapeworm</name>
    <dbReference type="NCBI Taxonomy" id="6216"/>
    <lineage>
        <taxon>Eukaryota</taxon>
        <taxon>Metazoa</taxon>
        <taxon>Spiralia</taxon>
        <taxon>Lophotrochozoa</taxon>
        <taxon>Platyhelminthes</taxon>
        <taxon>Cestoda</taxon>
        <taxon>Eucestoda</taxon>
        <taxon>Cyclophyllidea</taxon>
        <taxon>Hymenolepididae</taxon>
        <taxon>Hymenolepis</taxon>
    </lineage>
</organism>
<dbReference type="EMBL" id="CABIJS010000333">
    <property type="protein sequence ID" value="VUZ49931.1"/>
    <property type="molecule type" value="Genomic_DNA"/>
</dbReference>
<dbReference type="Proteomes" id="UP000321570">
    <property type="component" value="Unassembled WGS sequence"/>
</dbReference>
<sequence length="81" mass="9306">MLRSARTRGFARHHNQLLRILAEPTSDKHYLSLYSLLDTFNLTHVLPPRSQVIDRVTVPSRIARTGMKSSRLRVDSSSKTF</sequence>